<comment type="caution">
    <text evidence="4">The sequence shown here is derived from an EMBL/GenBank/DDBJ whole genome shotgun (WGS) entry which is preliminary data.</text>
</comment>
<proteinExistence type="predicted"/>
<protein>
    <submittedName>
        <fullName evidence="4">GNAT family N-acetyltransferase</fullName>
    </submittedName>
</protein>
<dbReference type="GO" id="GO:0046677">
    <property type="term" value="P:response to antibiotic"/>
    <property type="evidence" value="ECO:0007669"/>
    <property type="project" value="UniProtKB-KW"/>
</dbReference>
<evidence type="ECO:0000256" key="2">
    <source>
        <dbReference type="SAM" id="MobiDB-lite"/>
    </source>
</evidence>
<feature type="domain" description="N-acetyltransferase" evidence="3">
    <location>
        <begin position="7"/>
        <end position="173"/>
    </location>
</feature>
<evidence type="ECO:0000256" key="1">
    <source>
        <dbReference type="ARBA" id="ARBA00023251"/>
    </source>
</evidence>
<organism evidence="4 5">
    <name type="scientific">Shackletoniella antarctica</name>
    <dbReference type="NCBI Taxonomy" id="268115"/>
    <lineage>
        <taxon>Bacteria</taxon>
        <taxon>Bacillati</taxon>
        <taxon>Cyanobacteriota</taxon>
        <taxon>Cyanophyceae</taxon>
        <taxon>Oculatellales</taxon>
        <taxon>Oculatellaceae</taxon>
        <taxon>Shackletoniella</taxon>
    </lineage>
</organism>
<dbReference type="InterPro" id="IPR016181">
    <property type="entry name" value="Acyl_CoA_acyltransferase"/>
</dbReference>
<reference evidence="4 5" key="2">
    <citation type="submission" date="2018-06" db="EMBL/GenBank/DDBJ databases">
        <title>Metagenomic assembly of (sub)arctic Cyanobacteria and their associated microbiome from non-axenic cultures.</title>
        <authorList>
            <person name="Baurain D."/>
        </authorList>
    </citation>
    <scope>NUCLEOTIDE SEQUENCE [LARGE SCALE GENOMIC DNA]</scope>
    <source>
        <strain evidence="4">ULC041bin1</strain>
    </source>
</reference>
<evidence type="ECO:0000313" key="4">
    <source>
        <dbReference type="EMBL" id="PZO42598.1"/>
    </source>
</evidence>
<dbReference type="SUPFAM" id="SSF55729">
    <property type="entry name" value="Acyl-CoA N-acyltransferases (Nat)"/>
    <property type="match status" value="1"/>
</dbReference>
<evidence type="ECO:0000313" key="5">
    <source>
        <dbReference type="Proteomes" id="UP000249081"/>
    </source>
</evidence>
<accession>A0A2W4YHQ8</accession>
<dbReference type="GO" id="GO:0016410">
    <property type="term" value="F:N-acyltransferase activity"/>
    <property type="evidence" value="ECO:0007669"/>
    <property type="project" value="TreeGrafter"/>
</dbReference>
<sequence length="204" mass="22983">MPESSAIALRPATLGEIALLRRWDEQPQVVAADPNDDWDWEVELARTPAWREQLIAELGGRPIGVVQIIDPAQEDSHYWGEVPANLRAIDIWIGEPTELGKGYGTTMMRLALAPCFADPLVTAVLIDPLDSNTRAHRFYQRLGFTFLEHRRFGDDDCSVYRLDRATWAEFNAKATSYGTEMISGKRLPQDGQCPPIPAHEQRLN</sequence>
<dbReference type="PANTHER" id="PTHR31438:SF1">
    <property type="entry name" value="LYSINE N-ACYLTRANSFERASE C17G9.06C-RELATED"/>
    <property type="match status" value="1"/>
</dbReference>
<evidence type="ECO:0000259" key="3">
    <source>
        <dbReference type="PROSITE" id="PS51186"/>
    </source>
</evidence>
<gene>
    <name evidence="4" type="ORF">DCF17_08220</name>
</gene>
<dbReference type="AlphaFoldDB" id="A0A2W4YHQ8"/>
<feature type="region of interest" description="Disordered" evidence="2">
    <location>
        <begin position="183"/>
        <end position="204"/>
    </location>
</feature>
<dbReference type="Proteomes" id="UP000249081">
    <property type="component" value="Unassembled WGS sequence"/>
</dbReference>
<dbReference type="InterPro" id="IPR000182">
    <property type="entry name" value="GNAT_dom"/>
</dbReference>
<reference evidence="5" key="1">
    <citation type="submission" date="2018-04" db="EMBL/GenBank/DDBJ databases">
        <authorList>
            <person name="Cornet L."/>
        </authorList>
    </citation>
    <scope>NUCLEOTIDE SEQUENCE [LARGE SCALE GENOMIC DNA]</scope>
</reference>
<dbReference type="Gene3D" id="3.40.630.30">
    <property type="match status" value="1"/>
</dbReference>
<dbReference type="EMBL" id="QBMN01000044">
    <property type="protein sequence ID" value="PZO42598.1"/>
    <property type="molecule type" value="Genomic_DNA"/>
</dbReference>
<keyword evidence="1" id="KW-0046">Antibiotic resistance</keyword>
<keyword evidence="4" id="KW-0808">Transferase</keyword>
<dbReference type="PROSITE" id="PS51186">
    <property type="entry name" value="GNAT"/>
    <property type="match status" value="1"/>
</dbReference>
<name>A0A2W4YHQ8_9CYAN</name>
<dbReference type="PANTHER" id="PTHR31438">
    <property type="entry name" value="LYSINE N-ACYLTRANSFERASE C17G9.06C-RELATED"/>
    <property type="match status" value="1"/>
</dbReference>
<dbReference type="Pfam" id="PF13523">
    <property type="entry name" value="Acetyltransf_8"/>
    <property type="match status" value="1"/>
</dbReference>